<dbReference type="PANTHER" id="PTHR43711:SF1">
    <property type="entry name" value="HISTIDINE KINASE 1"/>
    <property type="match status" value="1"/>
</dbReference>
<dbReference type="InterPro" id="IPR005467">
    <property type="entry name" value="His_kinase_dom"/>
</dbReference>
<evidence type="ECO:0000256" key="6">
    <source>
        <dbReference type="ARBA" id="ARBA00023012"/>
    </source>
</evidence>
<dbReference type="InterPro" id="IPR011622">
    <property type="entry name" value="7TMR_DISM_rcpt_extracell_dom2"/>
</dbReference>
<evidence type="ECO:0000256" key="7">
    <source>
        <dbReference type="SAM" id="Phobius"/>
    </source>
</evidence>
<feature type="domain" description="Histidine kinase" evidence="8">
    <location>
        <begin position="465"/>
        <end position="678"/>
    </location>
</feature>
<evidence type="ECO:0000313" key="10">
    <source>
        <dbReference type="Proteomes" id="UP000516057"/>
    </source>
</evidence>
<dbReference type="SUPFAM" id="SSF47384">
    <property type="entry name" value="Homodimeric domain of signal transducing histidine kinase"/>
    <property type="match status" value="1"/>
</dbReference>
<dbReference type="AlphaFoldDB" id="A0A7H0HH34"/>
<dbReference type="InterPro" id="IPR004358">
    <property type="entry name" value="Sig_transdc_His_kin-like_C"/>
</dbReference>
<gene>
    <name evidence="9" type="ORF">H9L24_02365</name>
</gene>
<evidence type="ECO:0000259" key="8">
    <source>
        <dbReference type="PROSITE" id="PS50109"/>
    </source>
</evidence>
<dbReference type="Pfam" id="PF07696">
    <property type="entry name" value="7TMR-DISMED2"/>
    <property type="match status" value="1"/>
</dbReference>
<sequence length="716" mass="78489">MHNESRTLTPSARLQWTAFAGFFAWVLASLGLVAFFVLSPAVFSLPGPGLRLGTDWPQQMLVDPEGRLTVEEVAALPDAAFTVLHGPLNGGYNRSVYWLRASAPRIEPRPGDPLWLEITPSYLDRVTLYQPGVHGWQEQHSGDTVPMAQRVQVRQLVFPLAEAQPLILRVDTSSSVQVYGAVWRGSELMARLSSVEWASGVHQGINLLLALLIGGAALALRMRSLTAMAVLSAVVLVHGANVRGYAQVWLPSQLAPWGDLLVSVGVFVLPAAFAWQVRELLTRGTRWHRIDKVLLALIVAPLLAIASIPLGRFHQWATLAVSVPWAVSALGSWVAWSNLRREGPSIVGVLMVVPYSLHAALGLHVAAAYSGWVTSTVEVGVFWQLEALLLNILIAVAVGLSLVEQFRASVARQAQLVDSLARSEQALEERVRLRTTELLQAQNALQAALHSEREMRVEQRHFFNMINHEFRTPLAVVDSAATELWTFPSPDLDTQVERAAQIRRACRRLTTLVDNCLVSDRLEAPGFRLRPSPVSLAELADEVAQIVAWSPRHRLALSIEDSVSEWVCDPILVHIALSNLVDNAVKYAQAGEIRIAAWLEAPGVLGLSVADEGPGLAPEAAQRIFERGERGERSDQARGFGLGLWVARRIARLHGGDARVAPSGLGGPASRSPCPRSRRAWMCPGWRSTKPREWRAGRSPLAHAMKKALTLANLFF</sequence>
<keyword evidence="10" id="KW-1185">Reference proteome</keyword>
<dbReference type="EMBL" id="CP060790">
    <property type="protein sequence ID" value="QNP59850.1"/>
    <property type="molecule type" value="Genomic_DNA"/>
</dbReference>
<dbReference type="PANTHER" id="PTHR43711">
    <property type="entry name" value="TWO-COMPONENT HISTIDINE KINASE"/>
    <property type="match status" value="1"/>
</dbReference>
<keyword evidence="4" id="KW-0808">Transferase</keyword>
<dbReference type="SMART" id="SM00387">
    <property type="entry name" value="HATPase_c"/>
    <property type="match status" value="1"/>
</dbReference>
<dbReference type="PROSITE" id="PS50109">
    <property type="entry name" value="HIS_KIN"/>
    <property type="match status" value="1"/>
</dbReference>
<feature type="transmembrane region" description="Helical" evidence="7">
    <location>
        <begin position="316"/>
        <end position="336"/>
    </location>
</feature>
<evidence type="ECO:0000256" key="4">
    <source>
        <dbReference type="ARBA" id="ARBA00022679"/>
    </source>
</evidence>
<evidence type="ECO:0000256" key="2">
    <source>
        <dbReference type="ARBA" id="ARBA00012438"/>
    </source>
</evidence>
<dbReference type="InterPro" id="IPR003594">
    <property type="entry name" value="HATPase_dom"/>
</dbReference>
<dbReference type="Gene3D" id="1.10.287.130">
    <property type="match status" value="1"/>
</dbReference>
<dbReference type="SUPFAM" id="SSF55874">
    <property type="entry name" value="ATPase domain of HSP90 chaperone/DNA topoisomerase II/histidine kinase"/>
    <property type="match status" value="1"/>
</dbReference>
<keyword evidence="3" id="KW-0597">Phosphoprotein</keyword>
<organism evidence="9 10">
    <name type="scientific">Paenacidovorax monticola</name>
    <dbReference type="NCBI Taxonomy" id="1926868"/>
    <lineage>
        <taxon>Bacteria</taxon>
        <taxon>Pseudomonadati</taxon>
        <taxon>Pseudomonadota</taxon>
        <taxon>Betaproteobacteria</taxon>
        <taxon>Burkholderiales</taxon>
        <taxon>Comamonadaceae</taxon>
        <taxon>Paenacidovorax</taxon>
    </lineage>
</organism>
<feature type="transmembrane region" description="Helical" evidence="7">
    <location>
        <begin position="381"/>
        <end position="403"/>
    </location>
</feature>
<dbReference type="InterPro" id="IPR036097">
    <property type="entry name" value="HisK_dim/P_sf"/>
</dbReference>
<protein>
    <recommendedName>
        <fullName evidence="2">histidine kinase</fullName>
        <ecNumber evidence="2">2.7.13.3</ecNumber>
    </recommendedName>
</protein>
<dbReference type="Pfam" id="PF00512">
    <property type="entry name" value="HisKA"/>
    <property type="match status" value="1"/>
</dbReference>
<dbReference type="KEGG" id="amon:H9L24_02365"/>
<keyword evidence="7" id="KW-1133">Transmembrane helix</keyword>
<keyword evidence="6" id="KW-0902">Two-component regulatory system</keyword>
<dbReference type="InterPro" id="IPR036890">
    <property type="entry name" value="HATPase_C_sf"/>
</dbReference>
<feature type="transmembrane region" description="Helical" evidence="7">
    <location>
        <begin position="293"/>
        <end position="310"/>
    </location>
</feature>
<keyword evidence="7" id="KW-0812">Transmembrane</keyword>
<dbReference type="RefSeq" id="WP_187736831.1">
    <property type="nucleotide sequence ID" value="NZ_CP060790.1"/>
</dbReference>
<reference evidence="9 10" key="1">
    <citation type="submission" date="2020-08" db="EMBL/GenBank/DDBJ databases">
        <title>Genome sequence of Acidovorax monticola KACC 19171T.</title>
        <authorList>
            <person name="Hyun D.-W."/>
            <person name="Bae J.-W."/>
        </authorList>
    </citation>
    <scope>NUCLEOTIDE SEQUENCE [LARGE SCALE GENOMIC DNA]</scope>
    <source>
        <strain evidence="9 10">KACC 19171</strain>
    </source>
</reference>
<evidence type="ECO:0000256" key="3">
    <source>
        <dbReference type="ARBA" id="ARBA00022553"/>
    </source>
</evidence>
<dbReference type="CDD" id="cd00082">
    <property type="entry name" value="HisKA"/>
    <property type="match status" value="1"/>
</dbReference>
<dbReference type="InterPro" id="IPR003661">
    <property type="entry name" value="HisK_dim/P_dom"/>
</dbReference>
<evidence type="ECO:0000256" key="1">
    <source>
        <dbReference type="ARBA" id="ARBA00000085"/>
    </source>
</evidence>
<feature type="transmembrane region" description="Helical" evidence="7">
    <location>
        <begin position="21"/>
        <end position="43"/>
    </location>
</feature>
<dbReference type="SMART" id="SM00388">
    <property type="entry name" value="HisKA"/>
    <property type="match status" value="1"/>
</dbReference>
<feature type="transmembrane region" description="Helical" evidence="7">
    <location>
        <begin position="348"/>
        <end position="369"/>
    </location>
</feature>
<dbReference type="Pfam" id="PF02518">
    <property type="entry name" value="HATPase_c"/>
    <property type="match status" value="1"/>
</dbReference>
<comment type="catalytic activity">
    <reaction evidence="1">
        <text>ATP + protein L-histidine = ADP + protein N-phospho-L-histidine.</text>
        <dbReference type="EC" id="2.7.13.3"/>
    </reaction>
</comment>
<proteinExistence type="predicted"/>
<feature type="transmembrane region" description="Helical" evidence="7">
    <location>
        <begin position="260"/>
        <end position="281"/>
    </location>
</feature>
<dbReference type="GO" id="GO:0000155">
    <property type="term" value="F:phosphorelay sensor kinase activity"/>
    <property type="evidence" value="ECO:0007669"/>
    <property type="project" value="InterPro"/>
</dbReference>
<accession>A0A7H0HH34</accession>
<keyword evidence="5 9" id="KW-0418">Kinase</keyword>
<dbReference type="Proteomes" id="UP000516057">
    <property type="component" value="Chromosome"/>
</dbReference>
<evidence type="ECO:0000256" key="5">
    <source>
        <dbReference type="ARBA" id="ARBA00022777"/>
    </source>
</evidence>
<feature type="transmembrane region" description="Helical" evidence="7">
    <location>
        <begin position="201"/>
        <end position="220"/>
    </location>
</feature>
<dbReference type="EC" id="2.7.13.3" evidence="2"/>
<dbReference type="InterPro" id="IPR050736">
    <property type="entry name" value="Sensor_HK_Regulatory"/>
</dbReference>
<dbReference type="PRINTS" id="PR00344">
    <property type="entry name" value="BCTRLSENSOR"/>
</dbReference>
<feature type="transmembrane region" description="Helical" evidence="7">
    <location>
        <begin position="227"/>
        <end position="248"/>
    </location>
</feature>
<evidence type="ECO:0000313" key="9">
    <source>
        <dbReference type="EMBL" id="QNP59850.1"/>
    </source>
</evidence>
<keyword evidence="7" id="KW-0472">Membrane</keyword>
<dbReference type="Gene3D" id="3.30.565.10">
    <property type="entry name" value="Histidine kinase-like ATPase, C-terminal domain"/>
    <property type="match status" value="1"/>
</dbReference>
<dbReference type="CDD" id="cd00075">
    <property type="entry name" value="HATPase"/>
    <property type="match status" value="1"/>
</dbReference>
<dbReference type="Gene3D" id="2.60.40.2380">
    <property type="match status" value="1"/>
</dbReference>
<name>A0A7H0HH34_9BURK</name>